<evidence type="ECO:0000313" key="3">
    <source>
        <dbReference type="Proteomes" id="UP000499080"/>
    </source>
</evidence>
<sequence length="326" mass="36036">MATATDSGPVFFTKATPEQWTYVLSQYKEVLKQKAAQRTKKGGPEELIRLDTWYQEQLPKIIHSRKPPYITHEELIQIVKWKLMRGKFRPRLTDLVRINTESSVLAISKKAFRKQPKELSQAITALTNLKGVGPATASAILTAAFPDDVPYMADESMLSTPGIEATDYTLAEYINFSEHMKACAERLRNLDPKGNWTPHKVELTLWTHYIARDLKPEILEGMPPAKSSTESSENGEHAENKNGSMETNENGDESSNAAVPNAQVSTDDEKELPPSEENTNDSHADSGKENVGDSADVADEDTAQGAATAEKSPPDEPPAKKLCVEQ</sequence>
<dbReference type="OrthoDB" id="8249012at2759"/>
<evidence type="ECO:0000313" key="2">
    <source>
        <dbReference type="EMBL" id="GBL86448.1"/>
    </source>
</evidence>
<comment type="caution">
    <text evidence="2">The sequence shown here is derived from an EMBL/GenBank/DDBJ whole genome shotgun (WGS) entry which is preliminary data.</text>
</comment>
<feature type="region of interest" description="Disordered" evidence="1">
    <location>
        <begin position="220"/>
        <end position="326"/>
    </location>
</feature>
<evidence type="ECO:0000256" key="1">
    <source>
        <dbReference type="SAM" id="MobiDB-lite"/>
    </source>
</evidence>
<keyword evidence="3" id="KW-1185">Reference proteome</keyword>
<accession>A0A4Y2B375</accession>
<feature type="compositionally biased region" description="Basic and acidic residues" evidence="1">
    <location>
        <begin position="280"/>
        <end position="291"/>
    </location>
</feature>
<reference evidence="2 3" key="1">
    <citation type="journal article" date="2019" name="Sci. Rep.">
        <title>Orb-weaving spider Araneus ventricosus genome elucidates the spidroin gene catalogue.</title>
        <authorList>
            <person name="Kono N."/>
            <person name="Nakamura H."/>
            <person name="Ohtoshi R."/>
            <person name="Moran D.A.P."/>
            <person name="Shinohara A."/>
            <person name="Yoshida Y."/>
            <person name="Fujiwara M."/>
            <person name="Mori M."/>
            <person name="Tomita M."/>
            <person name="Arakawa K."/>
        </authorList>
    </citation>
    <scope>NUCLEOTIDE SEQUENCE [LARGE SCALE GENOMIC DNA]</scope>
</reference>
<dbReference type="EMBL" id="BGPR01000048">
    <property type="protein sequence ID" value="GBL86448.1"/>
    <property type="molecule type" value="Genomic_DNA"/>
</dbReference>
<dbReference type="AlphaFoldDB" id="A0A4Y2B375"/>
<gene>
    <name evidence="2" type="ORF">AVEN_164604_1</name>
</gene>
<feature type="compositionally biased region" description="Polar residues" evidence="1">
    <location>
        <begin position="241"/>
        <end position="265"/>
    </location>
</feature>
<feature type="compositionally biased region" description="Basic and acidic residues" evidence="1">
    <location>
        <begin position="312"/>
        <end position="326"/>
    </location>
</feature>
<dbReference type="Proteomes" id="UP000499080">
    <property type="component" value="Unassembled WGS sequence"/>
</dbReference>
<proteinExistence type="predicted"/>
<dbReference type="PANTHER" id="PTHR21521:SF0">
    <property type="entry name" value="AMUN, ISOFORM A"/>
    <property type="match status" value="1"/>
</dbReference>
<protein>
    <submittedName>
        <fullName evidence="2">Uncharacterized protein</fullName>
    </submittedName>
</protein>
<organism evidence="2 3">
    <name type="scientific">Araneus ventricosus</name>
    <name type="common">Orbweaver spider</name>
    <name type="synonym">Epeira ventricosa</name>
    <dbReference type="NCBI Taxonomy" id="182803"/>
    <lineage>
        <taxon>Eukaryota</taxon>
        <taxon>Metazoa</taxon>
        <taxon>Ecdysozoa</taxon>
        <taxon>Arthropoda</taxon>
        <taxon>Chelicerata</taxon>
        <taxon>Arachnida</taxon>
        <taxon>Araneae</taxon>
        <taxon>Araneomorphae</taxon>
        <taxon>Entelegynae</taxon>
        <taxon>Araneoidea</taxon>
        <taxon>Araneidae</taxon>
        <taxon>Araneus</taxon>
    </lineage>
</organism>
<name>A0A4Y2B375_ARAVE</name>
<dbReference type="PANTHER" id="PTHR21521">
    <property type="entry name" value="AMUN, ISOFORM A"/>
    <property type="match status" value="1"/>
</dbReference>